<evidence type="ECO:0000256" key="1">
    <source>
        <dbReference type="SAM" id="MobiDB-lite"/>
    </source>
</evidence>
<gene>
    <name evidence="3" type="ORF">L2749_05900</name>
</gene>
<sequence>MNMVSALKWFHNWVGFVISITMLIVLTTGVYLGSVDLLKRTESLGQTFTPLTLEQKAETVVTVFERYPQMSTVRFPTKHTPYIQASTRGKAIALDNDLNELASSASFDLPFYETAFWLHRNFLIDNGGKYINAWASLAGGIVTLIGIYLWWRVRNGFRLKQTLPKNTRSSSLLKSHIQLGLFISIPLFILCVSGFLITYNKLWTGALNQKPAVQSFPVSQGNNWLSQLNSAQQVWPDSELVSVSKPRSKRGKKPNSKMQANANKPVAQVFSIQFDDHPGVWLREADRISINHTTGVIESALKHSDRPLSGKIASFVRPLHDGLNMPASYVALITLVSLIGTGILSFSLVTFCRRKFGNKAKKAT</sequence>
<evidence type="ECO:0000313" key="4">
    <source>
        <dbReference type="Proteomes" id="UP001139408"/>
    </source>
</evidence>
<proteinExistence type="predicted"/>
<dbReference type="RefSeq" id="WP_188926573.1">
    <property type="nucleotide sequence ID" value="NZ_BMQI01000047.1"/>
</dbReference>
<keyword evidence="2" id="KW-1133">Transmembrane helix</keyword>
<dbReference type="AlphaFoldDB" id="A0A9X1Z3Z1"/>
<feature type="transmembrane region" description="Helical" evidence="2">
    <location>
        <begin position="12"/>
        <end position="32"/>
    </location>
</feature>
<keyword evidence="4" id="KW-1185">Reference proteome</keyword>
<comment type="caution">
    <text evidence="3">The sequence shown here is derived from an EMBL/GenBank/DDBJ whole genome shotgun (WGS) entry which is preliminary data.</text>
</comment>
<dbReference type="PANTHER" id="PTHR34219:SF6">
    <property type="entry name" value="BLR3280 PROTEIN"/>
    <property type="match status" value="1"/>
</dbReference>
<protein>
    <submittedName>
        <fullName evidence="3">PepSY domain-containing protein</fullName>
    </submittedName>
</protein>
<reference evidence="3" key="1">
    <citation type="submission" date="2022-01" db="EMBL/GenBank/DDBJ databases">
        <title>Whole genome-based taxonomy of the Shewanellaceae.</title>
        <authorList>
            <person name="Martin-Rodriguez A.J."/>
        </authorList>
    </citation>
    <scope>NUCLEOTIDE SEQUENCE</scope>
    <source>
        <strain evidence="3">DSM 23803</strain>
    </source>
</reference>
<accession>A0A9X1Z3Z1</accession>
<feature type="transmembrane region" description="Helical" evidence="2">
    <location>
        <begin position="131"/>
        <end position="151"/>
    </location>
</feature>
<dbReference type="Pfam" id="PF03929">
    <property type="entry name" value="PepSY_TM"/>
    <property type="match status" value="1"/>
</dbReference>
<dbReference type="PANTHER" id="PTHR34219">
    <property type="entry name" value="IRON-REGULATED INNER MEMBRANE PROTEIN-RELATED"/>
    <property type="match status" value="1"/>
</dbReference>
<feature type="compositionally biased region" description="Basic residues" evidence="1">
    <location>
        <begin position="246"/>
        <end position="255"/>
    </location>
</feature>
<keyword evidence="2" id="KW-0812">Transmembrane</keyword>
<feature type="transmembrane region" description="Helical" evidence="2">
    <location>
        <begin position="179"/>
        <end position="199"/>
    </location>
</feature>
<feature type="region of interest" description="Disordered" evidence="1">
    <location>
        <begin position="238"/>
        <end position="260"/>
    </location>
</feature>
<feature type="transmembrane region" description="Helical" evidence="2">
    <location>
        <begin position="329"/>
        <end position="352"/>
    </location>
</feature>
<organism evidence="3 4">
    <name type="scientific">Shewanella algicola</name>
    <dbReference type="NCBI Taxonomy" id="640633"/>
    <lineage>
        <taxon>Bacteria</taxon>
        <taxon>Pseudomonadati</taxon>
        <taxon>Pseudomonadota</taxon>
        <taxon>Gammaproteobacteria</taxon>
        <taxon>Alteromonadales</taxon>
        <taxon>Shewanellaceae</taxon>
        <taxon>Shewanella</taxon>
    </lineage>
</organism>
<dbReference type="Proteomes" id="UP001139408">
    <property type="component" value="Unassembled WGS sequence"/>
</dbReference>
<name>A0A9X1Z3Z1_9GAMM</name>
<evidence type="ECO:0000256" key="2">
    <source>
        <dbReference type="SAM" id="Phobius"/>
    </source>
</evidence>
<evidence type="ECO:0000313" key="3">
    <source>
        <dbReference type="EMBL" id="MCL1104793.1"/>
    </source>
</evidence>
<keyword evidence="2" id="KW-0472">Membrane</keyword>
<dbReference type="EMBL" id="JAKILJ010000010">
    <property type="protein sequence ID" value="MCL1104793.1"/>
    <property type="molecule type" value="Genomic_DNA"/>
</dbReference>
<dbReference type="InterPro" id="IPR005625">
    <property type="entry name" value="PepSY-ass_TM"/>
</dbReference>